<proteinExistence type="predicted"/>
<organism evidence="4 5">
    <name type="scientific">Trueperella pyogenes</name>
    <dbReference type="NCBI Taxonomy" id="1661"/>
    <lineage>
        <taxon>Bacteria</taxon>
        <taxon>Bacillati</taxon>
        <taxon>Actinomycetota</taxon>
        <taxon>Actinomycetes</taxon>
        <taxon>Actinomycetales</taxon>
        <taxon>Actinomycetaceae</taxon>
        <taxon>Trueperella</taxon>
    </lineage>
</organism>
<evidence type="ECO:0000256" key="3">
    <source>
        <dbReference type="SAM" id="SignalP"/>
    </source>
</evidence>
<evidence type="ECO:0000313" key="4">
    <source>
        <dbReference type="EMBL" id="AZR07030.1"/>
    </source>
</evidence>
<feature type="transmembrane region" description="Helical" evidence="2">
    <location>
        <begin position="753"/>
        <end position="772"/>
    </location>
</feature>
<feature type="compositionally biased region" description="Basic and acidic residues" evidence="1">
    <location>
        <begin position="577"/>
        <end position="591"/>
    </location>
</feature>
<feature type="region of interest" description="Disordered" evidence="1">
    <location>
        <begin position="556"/>
        <end position="591"/>
    </location>
</feature>
<feature type="signal peptide" evidence="3">
    <location>
        <begin position="1"/>
        <end position="30"/>
    </location>
</feature>
<dbReference type="NCBIfam" id="TIGR03769">
    <property type="entry name" value="P_ac_wall_RPT"/>
    <property type="match status" value="1"/>
</dbReference>
<feature type="compositionally biased region" description="Basic and acidic residues" evidence="1">
    <location>
        <begin position="153"/>
        <end position="165"/>
    </location>
</feature>
<dbReference type="NCBIfam" id="NF038134">
    <property type="entry name" value="choice_anch_M"/>
    <property type="match status" value="2"/>
</dbReference>
<name>A0A3S9QM48_9ACTO</name>
<keyword evidence="3" id="KW-0732">Signal</keyword>
<reference evidence="4 5" key="1">
    <citation type="submission" date="2018-11" db="EMBL/GenBank/DDBJ databases">
        <title>Multidrug-resistant genes are associated with an 42-kb island TGI1 carrying a complex class 1 integron in a Trueperella pyogenes.</title>
        <authorList>
            <person name="Dong W."/>
        </authorList>
    </citation>
    <scope>NUCLEOTIDE SEQUENCE [LARGE SCALE GENOMIC DNA]</scope>
    <source>
        <strain evidence="4 5">TP4</strain>
    </source>
</reference>
<feature type="region of interest" description="Disordered" evidence="1">
    <location>
        <begin position="706"/>
        <end position="728"/>
    </location>
</feature>
<evidence type="ECO:0000313" key="5">
    <source>
        <dbReference type="Proteomes" id="UP000275951"/>
    </source>
</evidence>
<keyword evidence="2" id="KW-1133">Transmembrane helix</keyword>
<evidence type="ECO:0008006" key="6">
    <source>
        <dbReference type="Google" id="ProtNLM"/>
    </source>
</evidence>
<feature type="region of interest" description="Disordered" evidence="1">
    <location>
        <begin position="145"/>
        <end position="165"/>
    </location>
</feature>
<feature type="region of interest" description="Disordered" evidence="1">
    <location>
        <begin position="268"/>
        <end position="371"/>
    </location>
</feature>
<keyword evidence="2" id="KW-0812">Transmembrane</keyword>
<evidence type="ECO:0000256" key="2">
    <source>
        <dbReference type="SAM" id="Phobius"/>
    </source>
</evidence>
<dbReference type="InterPro" id="IPR022435">
    <property type="entry name" value="Surface-anchored_actinobac"/>
</dbReference>
<keyword evidence="2" id="KW-0472">Membrane</keyword>
<feature type="compositionally biased region" description="Basic and acidic residues" evidence="1">
    <location>
        <begin position="557"/>
        <end position="567"/>
    </location>
</feature>
<sequence>MKEFLSRSAKVAAAAMTASLVALAPLTASAAPDRFELSGGHVDAFYVYNLPEETKIVGSADIDDDESEDYEDSVKYETKLHLDVKEDVTQIGTLRNPNEVRFKTFGKSFTCFDENAKEQFGNAIPGVTGAYMSDSHSSTVLNPGYSEHLAWPDPKKPDDRDEDYKGGDVTLKFSNVRGPEGGALIPYEMRYDFKTGTSKVGPELKDNQYAIKDGSVWELTSSHHHAKWLATKSGTYSFDVTATAEYNGQEFTSETKTYEWVVEKSDLEGTCGGTKQGKPDVTPDKPEKPDTDADDPEDSDEPEDEESEGPADEESEDPEDEDAEDPEGEDSGNQETPAPGKSKNPDSDKNPTDRGDKADKDKPSVDPKGTVILDRGHADIFNVVAKNGELELNMKEDVTALGTIRKPEEVVIKVTEAMRENVSANIHPNIITSGYLLPDPQKTGKEWPGGSLWPGWETLGVRPDFSHIDIQFENVSGPGRVQLFTFKNLGQLTPLLADGSIDLKSGSTIPVPDPTHVHTNWLFEKPGVYTMKVKASGKNKAGELVTSNTATYTWHVGDFKPGKKDDGSADNTTPGNTDKDKAGSDTGKDKAVTPINIADSTKVRITAPKEIAVEKVDADHPLGYEQLAAAGFKVEALKAQAEKEKHASSDKGSAVSATQLKFGVDYTVSFGDPNRAGDNKIIVAGLGNYTGSVELPIKVVLKSASEQGTPSTGGQPTGTPDAVVPATGTPNAVVPTTGNPATTRLSHTGASTALLTSLAALLLAGGAIFAVYRKKA</sequence>
<feature type="compositionally biased region" description="Basic and acidic residues" evidence="1">
    <location>
        <begin position="343"/>
        <end position="365"/>
    </location>
</feature>
<dbReference type="AlphaFoldDB" id="A0A3S9QM48"/>
<dbReference type="RefSeq" id="WP_108726424.1">
    <property type="nucleotide sequence ID" value="NZ_CP029001.1"/>
</dbReference>
<feature type="chain" id="PRO_5018966482" description="ABC transporter-associated repeat protein" evidence="3">
    <location>
        <begin position="31"/>
        <end position="776"/>
    </location>
</feature>
<dbReference type="EMBL" id="CP033905">
    <property type="protein sequence ID" value="AZR07030.1"/>
    <property type="molecule type" value="Genomic_DNA"/>
</dbReference>
<feature type="compositionally biased region" description="Low complexity" evidence="1">
    <location>
        <begin position="707"/>
        <end position="720"/>
    </location>
</feature>
<feature type="compositionally biased region" description="Basic and acidic residues" evidence="1">
    <location>
        <begin position="277"/>
        <end position="291"/>
    </location>
</feature>
<accession>A0A3S9QM48</accession>
<dbReference type="Proteomes" id="UP000275951">
    <property type="component" value="Chromosome"/>
</dbReference>
<evidence type="ECO:0000256" key="1">
    <source>
        <dbReference type="SAM" id="MobiDB-lite"/>
    </source>
</evidence>
<protein>
    <recommendedName>
        <fullName evidence="6">ABC transporter-associated repeat protein</fullName>
    </recommendedName>
</protein>
<feature type="compositionally biased region" description="Acidic residues" evidence="1">
    <location>
        <begin position="292"/>
        <end position="332"/>
    </location>
</feature>
<gene>
    <name evidence="4" type="ORF">EBQ10_06785</name>
</gene>